<organism evidence="3 4">
    <name type="scientific">Allochromatium vinosum (strain ATCC 17899 / DSM 180 / NBRC 103801 / NCIMB 10441 / D)</name>
    <name type="common">Chromatium vinosum</name>
    <dbReference type="NCBI Taxonomy" id="572477"/>
    <lineage>
        <taxon>Bacteria</taxon>
        <taxon>Pseudomonadati</taxon>
        <taxon>Pseudomonadota</taxon>
        <taxon>Gammaproteobacteria</taxon>
        <taxon>Chromatiales</taxon>
        <taxon>Chromatiaceae</taxon>
        <taxon>Allochromatium</taxon>
    </lineage>
</organism>
<gene>
    <name evidence="3" type="ordered locus">Alvin_2522</name>
</gene>
<dbReference type="AlphaFoldDB" id="D3RP42"/>
<dbReference type="KEGG" id="alv:Alvin_2522"/>
<protein>
    <submittedName>
        <fullName evidence="3">Membrane protein-like protein</fullName>
    </submittedName>
</protein>
<dbReference type="PANTHER" id="PTHR38690">
    <property type="entry name" value="PROTEASE-RELATED"/>
    <property type="match status" value="1"/>
</dbReference>
<dbReference type="Proteomes" id="UP000001441">
    <property type="component" value="Chromosome"/>
</dbReference>
<dbReference type="HOGENOM" id="CLU_003522_4_0_6"/>
<evidence type="ECO:0000259" key="2">
    <source>
        <dbReference type="Pfam" id="PF13116"/>
    </source>
</evidence>
<dbReference type="InterPro" id="IPR011836">
    <property type="entry name" value="YhdP"/>
</dbReference>
<feature type="domain" description="YhdP central" evidence="2">
    <location>
        <begin position="6"/>
        <end position="772"/>
    </location>
</feature>
<evidence type="ECO:0000313" key="3">
    <source>
        <dbReference type="EMBL" id="ADC63432.1"/>
    </source>
</evidence>
<accession>D3RP42</accession>
<feature type="region of interest" description="Disordered" evidence="1">
    <location>
        <begin position="187"/>
        <end position="229"/>
    </location>
</feature>
<name>D3RP42_ALLVD</name>
<feature type="domain" description="YhdP central" evidence="2">
    <location>
        <begin position="774"/>
        <end position="1165"/>
    </location>
</feature>
<keyword evidence="4" id="KW-1185">Reference proteome</keyword>
<dbReference type="Pfam" id="PF13116">
    <property type="entry name" value="YhdP"/>
    <property type="match status" value="2"/>
</dbReference>
<reference evidence="3 4" key="1">
    <citation type="journal article" date="2011" name="Stand. Genomic Sci.">
        <title>Complete genome sequence of Allochromatium vinosum DSM 180(T).</title>
        <authorList>
            <person name="Weissgerber T."/>
            <person name="Zigann R."/>
            <person name="Bruce D."/>
            <person name="Chang Y.J."/>
            <person name="Detter J.C."/>
            <person name="Han C."/>
            <person name="Hauser L."/>
            <person name="Jeffries C.D."/>
            <person name="Land M."/>
            <person name="Munk A.C."/>
            <person name="Tapia R."/>
            <person name="Dahl C."/>
        </authorList>
    </citation>
    <scope>NUCLEOTIDE SEQUENCE [LARGE SCALE GENOMIC DNA]</scope>
    <source>
        <strain evidence="4">ATCC 17899 / DSM 180 / NBRC 103801 / NCIMB 10441 / D</strain>
    </source>
</reference>
<dbReference type="EMBL" id="CP001896">
    <property type="protein sequence ID" value="ADC63432.1"/>
    <property type="molecule type" value="Genomic_DNA"/>
</dbReference>
<dbReference type="eggNOG" id="COG3164">
    <property type="taxonomic scope" value="Bacteria"/>
</dbReference>
<dbReference type="STRING" id="572477.Alvin_2522"/>
<dbReference type="InterPro" id="IPR025263">
    <property type="entry name" value="YhdP_central"/>
</dbReference>
<sequence length="1203" mass="130019">MTLLKGVSLLTAVLLALLVALAYWSPSLPDSYRAPLAEWLAERLGYRVSIAGLRLGLAGVRPRLNLEQVELSDPDTGAPALSLKALQLDLDLWDSVRTRSPQIEALTLVGAHLTVERTAEGRFRLQGLDGLGGGDPQVLEGFWREGRLDVVESEILLRDAVRESRLLRLTGVHLTLANTGEQHWLDLRARPVPPDPLATRARTPDPSDGGPVRPSLRLSARLEGPPSDPAAWSGRGYLSLDGGNLGLLLPAGLTRAGRLDTERAMIEAWLNIEQGRLAPSSLRLDLQGLRFGMRDREDAKPRRGDEAPDRFPAWHLKAQARLQPSADGWTLRVAGLDLGSGRAGLSGLNLDLSLAPDGAPLGLEARASRLDLADLSTLARASPWRLPETLALLLERRPRGLVRDLSFGLDLTETEADRDAVTAPRWQVSASLSDLGLDQRAPLPGFAGLDLTLAADQDGGQLRLETERLDLDLNPTFDRPLRLDRLAGRLEWARQSQGGWTLTAPELSLKNADLRGQGQLDLQLPGADGRPFLDLVARFQDGNGANVRPYLPAGLMHPSLVSWLEQSIVSGRVTQGDLLFRGAPADYPFREGRGRFELKLVFEDLRLDYQPDWPAIESAAGHLHFLNQGLSIRVERGRLLESDFSNGRVDLPDLRGVESLRIHGETRGPFEDGRRVLADTPLADKLGGLAEILDVSGRSRLVLDIDLPLVPQRVLGVSGVLSWPEPAALGLRGTAIQLSRLDGAVRFDARGIEASEVKARLKGRPLTLKLETTASGLQLAGRLDALDLGAWSDWTQATQLGQQAARRGGIALAGVAFDIERLHVGGRTLNAFELKAAPGPSGWRMQLASREVAGRIRPADPVAGRRLGLDLERLDLKALLTPPQSAAPTPADSSAEPGADAFSTLPSLDLHVERLDWGEQPLGTLDLALHRDALGLRLPHLRLDGSGLLTVEGVGEWVRNPEGGETRLDLKAETPNLGRVLAGFDEPAAIEAGAASTRVRLSWPGGPSRFAWVRAAGVLDIEVGAGRLLEVEPGVGRLLGFVDIGSIGRRLVLDFSDLHQQGFSFERLAGRIAIGQGQAQLDEVLIEGPAAKVSITGRTDLASRQLDQRVLVEPRLGSSVALAGAVAGGPVVGAAVYLVDRATGNTIDRLGRYEYRLTGSWNEPEWTRLGWEPLGGLGTELGSDTENRDKEPPRAINHFLDQH</sequence>
<dbReference type="PANTHER" id="PTHR38690:SF1">
    <property type="entry name" value="PROTEASE"/>
    <property type="match status" value="1"/>
</dbReference>
<proteinExistence type="predicted"/>
<dbReference type="RefSeq" id="WP_012971702.1">
    <property type="nucleotide sequence ID" value="NC_013851.1"/>
</dbReference>
<evidence type="ECO:0000256" key="1">
    <source>
        <dbReference type="SAM" id="MobiDB-lite"/>
    </source>
</evidence>
<evidence type="ECO:0000313" key="4">
    <source>
        <dbReference type="Proteomes" id="UP000001441"/>
    </source>
</evidence>